<dbReference type="Proteomes" id="UP000006671">
    <property type="component" value="Unassembled WGS sequence"/>
</dbReference>
<dbReference type="EMBL" id="GG738869">
    <property type="protein sequence ID" value="EFC44246.1"/>
    <property type="molecule type" value="Genomic_DNA"/>
</dbReference>
<keyword evidence="2" id="KW-0812">Transmembrane</keyword>
<feature type="transmembrane region" description="Helical" evidence="2">
    <location>
        <begin position="201"/>
        <end position="227"/>
    </location>
</feature>
<proteinExistence type="predicted"/>
<protein>
    <submittedName>
        <fullName evidence="3">Predicted protein</fullName>
    </submittedName>
</protein>
<evidence type="ECO:0000313" key="4">
    <source>
        <dbReference type="Proteomes" id="UP000006671"/>
    </source>
</evidence>
<evidence type="ECO:0000313" key="3">
    <source>
        <dbReference type="EMBL" id="EFC44246.1"/>
    </source>
</evidence>
<sequence length="231" mass="26022">MHGLSIIQNSPVDSIISTTRNESDLLETFKLFDSTNNTLKTIPYASASLGINGIFIGGFIIYLVFFLLFVLIVKFQNYTSCQSDNEDQSEGPPSHMKNSARNHDQSQPTTPSNMFPSVSPSTPKGNSKPHQKQKMNRNQKIMLLMVCFLVFIQLIALCTRIVADSLAIVLRTEFYSIYGKIIEGFNVDDAIIDNFYRKLTIFHIFVSADFGFTKGNFITVLVILNFIQQVL</sequence>
<reference evidence="3 4" key="1">
    <citation type="journal article" date="2010" name="Cell">
        <title>The genome of Naegleria gruberi illuminates early eukaryotic versatility.</title>
        <authorList>
            <person name="Fritz-Laylin L.K."/>
            <person name="Prochnik S.E."/>
            <person name="Ginger M.L."/>
            <person name="Dacks J.B."/>
            <person name="Carpenter M.L."/>
            <person name="Field M.C."/>
            <person name="Kuo A."/>
            <person name="Paredez A."/>
            <person name="Chapman J."/>
            <person name="Pham J."/>
            <person name="Shu S."/>
            <person name="Neupane R."/>
            <person name="Cipriano M."/>
            <person name="Mancuso J."/>
            <person name="Tu H."/>
            <person name="Salamov A."/>
            <person name="Lindquist E."/>
            <person name="Shapiro H."/>
            <person name="Lucas S."/>
            <person name="Grigoriev I.V."/>
            <person name="Cande W.Z."/>
            <person name="Fulton C."/>
            <person name="Rokhsar D.S."/>
            <person name="Dawson S.C."/>
        </authorList>
    </citation>
    <scope>NUCLEOTIDE SEQUENCE [LARGE SCALE GENOMIC DNA]</scope>
    <source>
        <strain evidence="3 4">NEG-M</strain>
    </source>
</reference>
<dbReference type="AlphaFoldDB" id="D2VFT5"/>
<keyword evidence="4" id="KW-1185">Reference proteome</keyword>
<name>D2VFT5_NAEGR</name>
<feature type="transmembrane region" description="Helical" evidence="2">
    <location>
        <begin position="49"/>
        <end position="73"/>
    </location>
</feature>
<dbReference type="InParanoid" id="D2VFT5"/>
<dbReference type="KEGG" id="ngr:NAEGRDRAFT_67737"/>
<dbReference type="VEuPathDB" id="AmoebaDB:NAEGRDRAFT_67737"/>
<dbReference type="GeneID" id="8856790"/>
<organism evidence="4">
    <name type="scientific">Naegleria gruberi</name>
    <name type="common">Amoeba</name>
    <dbReference type="NCBI Taxonomy" id="5762"/>
    <lineage>
        <taxon>Eukaryota</taxon>
        <taxon>Discoba</taxon>
        <taxon>Heterolobosea</taxon>
        <taxon>Tetramitia</taxon>
        <taxon>Eutetramitia</taxon>
        <taxon>Vahlkampfiidae</taxon>
        <taxon>Naegleria</taxon>
    </lineage>
</organism>
<feature type="compositionally biased region" description="Polar residues" evidence="1">
    <location>
        <begin position="105"/>
        <end position="125"/>
    </location>
</feature>
<keyword evidence="2" id="KW-0472">Membrane</keyword>
<dbReference type="RefSeq" id="XP_002676990.1">
    <property type="nucleotide sequence ID" value="XM_002676944.1"/>
</dbReference>
<accession>D2VFT5</accession>
<evidence type="ECO:0000256" key="1">
    <source>
        <dbReference type="SAM" id="MobiDB-lite"/>
    </source>
</evidence>
<keyword evidence="2" id="KW-1133">Transmembrane helix</keyword>
<feature type="region of interest" description="Disordered" evidence="1">
    <location>
        <begin position="83"/>
        <end position="132"/>
    </location>
</feature>
<feature type="transmembrane region" description="Helical" evidence="2">
    <location>
        <begin position="141"/>
        <end position="163"/>
    </location>
</feature>
<evidence type="ECO:0000256" key="2">
    <source>
        <dbReference type="SAM" id="Phobius"/>
    </source>
</evidence>
<gene>
    <name evidence="3" type="ORF">NAEGRDRAFT_67737</name>
</gene>